<dbReference type="FunFam" id="3.40.120.10:FF:000002">
    <property type="entry name" value="Phosphoglucosamine mutase"/>
    <property type="match status" value="1"/>
</dbReference>
<dbReference type="GO" id="GO:0004615">
    <property type="term" value="F:phosphomannomutase activity"/>
    <property type="evidence" value="ECO:0007669"/>
    <property type="project" value="TreeGrafter"/>
</dbReference>
<keyword evidence="4 9" id="KW-0460">Magnesium</keyword>
<dbReference type="Pfam" id="PF02878">
    <property type="entry name" value="PGM_PMM_I"/>
    <property type="match status" value="1"/>
</dbReference>
<dbReference type="PANTHER" id="PTHR42946:SF1">
    <property type="entry name" value="PHOSPHOGLUCOMUTASE (ALPHA-D-GLUCOSE-1,6-BISPHOSPHATE-DEPENDENT)"/>
    <property type="match status" value="1"/>
</dbReference>
<keyword evidence="17" id="KW-1185">Reference proteome</keyword>
<evidence type="ECO:0000259" key="15">
    <source>
        <dbReference type="Pfam" id="PF02880"/>
    </source>
</evidence>
<keyword evidence="2 9" id="KW-0597">Phosphoprotein</keyword>
<evidence type="ECO:0000256" key="8">
    <source>
        <dbReference type="ARBA" id="ARBA00068193"/>
    </source>
</evidence>
<feature type="binding site" description="via phosphate group" evidence="9">
    <location>
        <position position="102"/>
    </location>
    <ligand>
        <name>Mg(2+)</name>
        <dbReference type="ChEBI" id="CHEBI:18420"/>
    </ligand>
</feature>
<evidence type="ECO:0000313" key="17">
    <source>
        <dbReference type="Proteomes" id="UP000510682"/>
    </source>
</evidence>
<dbReference type="InterPro" id="IPR005841">
    <property type="entry name" value="Alpha-D-phosphohexomutase_SF"/>
</dbReference>
<comment type="PTM">
    <text evidence="9">Activated by phosphorylation.</text>
</comment>
<dbReference type="RefSeq" id="WP_180916990.1">
    <property type="nucleotide sequence ID" value="NZ_CP059165.1"/>
</dbReference>
<evidence type="ECO:0000256" key="11">
    <source>
        <dbReference type="RuleBase" id="RU004327"/>
    </source>
</evidence>
<evidence type="ECO:0000259" key="13">
    <source>
        <dbReference type="Pfam" id="PF02878"/>
    </source>
</evidence>
<feature type="binding site" evidence="9">
    <location>
        <position position="242"/>
    </location>
    <ligand>
        <name>Mg(2+)</name>
        <dbReference type="ChEBI" id="CHEBI:18420"/>
    </ligand>
</feature>
<reference evidence="16 17" key="2">
    <citation type="submission" date="2020-07" db="EMBL/GenBank/DDBJ databases">
        <authorList>
            <person name="Yu X."/>
        </authorList>
    </citation>
    <scope>NUCLEOTIDE SEQUENCE [LARGE SCALE GENOMIC DNA]</scope>
    <source>
        <strain evidence="17">24</strain>
    </source>
</reference>
<evidence type="ECO:0000256" key="10">
    <source>
        <dbReference type="RuleBase" id="RU004326"/>
    </source>
</evidence>
<dbReference type="GO" id="GO:0005829">
    <property type="term" value="C:cytosol"/>
    <property type="evidence" value="ECO:0007669"/>
    <property type="project" value="TreeGrafter"/>
</dbReference>
<gene>
    <name evidence="9" type="primary">glmM</name>
    <name evidence="16" type="ORF">H0P51_05505</name>
</gene>
<dbReference type="InterPro" id="IPR005845">
    <property type="entry name" value="A-D-PHexomutase_a/b/a-II"/>
</dbReference>
<dbReference type="Pfam" id="PF02879">
    <property type="entry name" value="PGM_PMM_II"/>
    <property type="match status" value="1"/>
</dbReference>
<protein>
    <recommendedName>
        <fullName evidence="8 9">Phosphoglucosamine mutase</fullName>
        <ecNumber evidence="7 9">5.4.2.10</ecNumber>
    </recommendedName>
</protein>
<dbReference type="SUPFAM" id="SSF55957">
    <property type="entry name" value="Phosphoglucomutase, C-terminal domain"/>
    <property type="match status" value="1"/>
</dbReference>
<dbReference type="GO" id="GO:0005975">
    <property type="term" value="P:carbohydrate metabolic process"/>
    <property type="evidence" value="ECO:0007669"/>
    <property type="project" value="InterPro"/>
</dbReference>
<comment type="similarity">
    <text evidence="1 9 10">Belongs to the phosphohexose mutase family.</text>
</comment>
<dbReference type="KEGG" id="mgor:H0P51_05505"/>
<feature type="domain" description="Alpha-D-phosphohexomutase C-terminal" evidence="12">
    <location>
        <begin position="373"/>
        <end position="439"/>
    </location>
</feature>
<feature type="domain" description="Alpha-D-phosphohexomutase alpha/beta/alpha" evidence="14">
    <location>
        <begin position="158"/>
        <end position="253"/>
    </location>
</feature>
<proteinExistence type="inferred from homology"/>
<name>A0A7D6E794_9MYCO</name>
<dbReference type="PRINTS" id="PR00509">
    <property type="entry name" value="PGMPMM"/>
</dbReference>
<dbReference type="EMBL" id="CP059165">
    <property type="protein sequence ID" value="QLL08403.1"/>
    <property type="molecule type" value="Genomic_DNA"/>
</dbReference>
<comment type="function">
    <text evidence="9 11">Catalyzes the conversion of glucosamine-6-phosphate to glucosamine-1-phosphate.</text>
</comment>
<keyword evidence="3 9" id="KW-0479">Metal-binding</keyword>
<feature type="domain" description="Alpha-D-phosphohexomutase alpha/beta/alpha" evidence="13">
    <location>
        <begin position="3"/>
        <end position="134"/>
    </location>
</feature>
<dbReference type="InterPro" id="IPR006352">
    <property type="entry name" value="GlmM_bact"/>
</dbReference>
<dbReference type="InterPro" id="IPR005844">
    <property type="entry name" value="A-D-PHexomutase_a/b/a-I"/>
</dbReference>
<dbReference type="PROSITE" id="PS00710">
    <property type="entry name" value="PGM_PMM"/>
    <property type="match status" value="1"/>
</dbReference>
<dbReference type="InterPro" id="IPR050060">
    <property type="entry name" value="Phosphoglucosamine_mutase"/>
</dbReference>
<evidence type="ECO:0000256" key="4">
    <source>
        <dbReference type="ARBA" id="ARBA00022842"/>
    </source>
</evidence>
<dbReference type="GO" id="GO:0009252">
    <property type="term" value="P:peptidoglycan biosynthetic process"/>
    <property type="evidence" value="ECO:0007669"/>
    <property type="project" value="TreeGrafter"/>
</dbReference>
<evidence type="ECO:0000259" key="12">
    <source>
        <dbReference type="Pfam" id="PF00408"/>
    </source>
</evidence>
<dbReference type="NCBIfam" id="TIGR01455">
    <property type="entry name" value="glmM"/>
    <property type="match status" value="1"/>
</dbReference>
<dbReference type="FunFam" id="3.30.310.50:FF:000001">
    <property type="entry name" value="Phosphoglucosamine mutase"/>
    <property type="match status" value="1"/>
</dbReference>
<evidence type="ECO:0000256" key="6">
    <source>
        <dbReference type="ARBA" id="ARBA00050364"/>
    </source>
</evidence>
<feature type="domain" description="Alpha-D-phosphohexomutase alpha/beta/alpha" evidence="15">
    <location>
        <begin position="257"/>
        <end position="366"/>
    </location>
</feature>
<dbReference type="Pfam" id="PF00408">
    <property type="entry name" value="PGM_PMM_IV"/>
    <property type="match status" value="1"/>
</dbReference>
<comment type="cofactor">
    <cofactor evidence="9">
        <name>Mg(2+)</name>
        <dbReference type="ChEBI" id="CHEBI:18420"/>
    </cofactor>
    <text evidence="9">Binds 1 Mg(2+) ion per subunit.</text>
</comment>
<feature type="binding site" evidence="9">
    <location>
        <position position="240"/>
    </location>
    <ligand>
        <name>Mg(2+)</name>
        <dbReference type="ChEBI" id="CHEBI:18420"/>
    </ligand>
</feature>
<keyword evidence="5 9" id="KW-0413">Isomerase</keyword>
<dbReference type="SUPFAM" id="SSF53738">
    <property type="entry name" value="Phosphoglucomutase, first 3 domains"/>
    <property type="match status" value="3"/>
</dbReference>
<dbReference type="HAMAP" id="MF_01554_B">
    <property type="entry name" value="GlmM_B"/>
    <property type="match status" value="1"/>
</dbReference>
<dbReference type="Proteomes" id="UP000510682">
    <property type="component" value="Chromosome"/>
</dbReference>
<reference evidence="17" key="3">
    <citation type="submission" date="2023-07" db="EMBL/GenBank/DDBJ databases">
        <title>Description of Mycobacterium gordonae subsp. intergordonae subsp.nov. and Mycobacterium gordonae subsp. gordonae subsp. nov.</title>
        <authorList>
            <person name="Huang H."/>
        </authorList>
    </citation>
    <scope>NUCLEOTIDE SEQUENCE [LARGE SCALE GENOMIC DNA]</scope>
    <source>
        <strain evidence="17">24</strain>
    </source>
</reference>
<feature type="binding site" evidence="9">
    <location>
        <position position="244"/>
    </location>
    <ligand>
        <name>Mg(2+)</name>
        <dbReference type="ChEBI" id="CHEBI:18420"/>
    </ligand>
</feature>
<evidence type="ECO:0000256" key="3">
    <source>
        <dbReference type="ARBA" id="ARBA00022723"/>
    </source>
</evidence>
<dbReference type="GO" id="GO:0000287">
    <property type="term" value="F:magnesium ion binding"/>
    <property type="evidence" value="ECO:0007669"/>
    <property type="project" value="UniProtKB-UniRule"/>
</dbReference>
<dbReference type="InterPro" id="IPR016055">
    <property type="entry name" value="A-D-PHexomutase_a/b/a-I/II/III"/>
</dbReference>
<dbReference type="Pfam" id="PF02880">
    <property type="entry name" value="PGM_PMM_III"/>
    <property type="match status" value="1"/>
</dbReference>
<evidence type="ECO:0000256" key="1">
    <source>
        <dbReference type="ARBA" id="ARBA00010231"/>
    </source>
</evidence>
<dbReference type="InterPro" id="IPR005846">
    <property type="entry name" value="A-D-PHexomutase_a/b/a-III"/>
</dbReference>
<dbReference type="InterPro" id="IPR016066">
    <property type="entry name" value="A-D-PHexomutase_CS"/>
</dbReference>
<dbReference type="FunFam" id="3.40.120.10:FF:000001">
    <property type="entry name" value="Phosphoglucosamine mutase"/>
    <property type="match status" value="1"/>
</dbReference>
<dbReference type="CDD" id="cd05802">
    <property type="entry name" value="GlmM"/>
    <property type="match status" value="1"/>
</dbReference>
<evidence type="ECO:0000256" key="9">
    <source>
        <dbReference type="HAMAP-Rule" id="MF_01554"/>
    </source>
</evidence>
<dbReference type="InterPro" id="IPR036900">
    <property type="entry name" value="A-D-PHexomutase_C_sf"/>
</dbReference>
<evidence type="ECO:0000259" key="14">
    <source>
        <dbReference type="Pfam" id="PF02879"/>
    </source>
</evidence>
<evidence type="ECO:0000256" key="5">
    <source>
        <dbReference type="ARBA" id="ARBA00023235"/>
    </source>
</evidence>
<organism evidence="16 17">
    <name type="scientific">Mycobacterium vicinigordonae</name>
    <dbReference type="NCBI Taxonomy" id="1719132"/>
    <lineage>
        <taxon>Bacteria</taxon>
        <taxon>Bacillati</taxon>
        <taxon>Actinomycetota</taxon>
        <taxon>Actinomycetes</taxon>
        <taxon>Mycobacteriales</taxon>
        <taxon>Mycobacteriaceae</taxon>
        <taxon>Mycobacterium</taxon>
    </lineage>
</organism>
<comment type="catalytic activity">
    <reaction evidence="6 9 11">
        <text>alpha-D-glucosamine 1-phosphate = D-glucosamine 6-phosphate</text>
        <dbReference type="Rhea" id="RHEA:23424"/>
        <dbReference type="ChEBI" id="CHEBI:58516"/>
        <dbReference type="ChEBI" id="CHEBI:58725"/>
        <dbReference type="EC" id="5.4.2.10"/>
    </reaction>
</comment>
<dbReference type="GO" id="GO:0006048">
    <property type="term" value="P:UDP-N-acetylglucosamine biosynthetic process"/>
    <property type="evidence" value="ECO:0007669"/>
    <property type="project" value="TreeGrafter"/>
</dbReference>
<feature type="modified residue" description="Phosphoserine" evidence="9">
    <location>
        <position position="102"/>
    </location>
</feature>
<feature type="active site" description="Phosphoserine intermediate" evidence="9">
    <location>
        <position position="102"/>
    </location>
</feature>
<evidence type="ECO:0000313" key="16">
    <source>
        <dbReference type="EMBL" id="QLL08403.1"/>
    </source>
</evidence>
<dbReference type="Gene3D" id="3.40.120.10">
    <property type="entry name" value="Alpha-D-Glucose-1,6-Bisphosphate, subunit A, domain 3"/>
    <property type="match status" value="3"/>
</dbReference>
<evidence type="ECO:0000256" key="7">
    <source>
        <dbReference type="ARBA" id="ARBA00066330"/>
    </source>
</evidence>
<dbReference type="AlphaFoldDB" id="A0A7D6E794"/>
<reference evidence="17" key="1">
    <citation type="submission" date="2020-07" db="EMBL/GenBank/DDBJ databases">
        <title>Description of Mycobacterium gordonae subsp. intergordonae subsp.nov. and Mycobacterium gordonae subsp. gordonae subsp. nov.</title>
        <authorList>
            <person name="Yu X."/>
        </authorList>
    </citation>
    <scope>NUCLEOTIDE SEQUENCE [LARGE SCALE GENOMIC DNA]</scope>
    <source>
        <strain evidence="17">24</strain>
    </source>
</reference>
<dbReference type="EC" id="5.4.2.10" evidence="7 9"/>
<dbReference type="PANTHER" id="PTHR42946">
    <property type="entry name" value="PHOSPHOHEXOSE MUTASE"/>
    <property type="match status" value="1"/>
</dbReference>
<dbReference type="Gene3D" id="3.30.310.50">
    <property type="entry name" value="Alpha-D-phosphohexomutase, C-terminal domain"/>
    <property type="match status" value="1"/>
</dbReference>
<accession>A0A7D6E794</accession>
<sequence length="445" mass="45362">MGRLFGTDGVRGVANRELTAELALALGAAAARHLARSTGPGRRVAVIGRDPRASGEMLEAAVIAGLTSQGVDALRVGVLPTPAIAYLTGAYDADFGVMISASHNPMPDNGIKIFGPGGHKLDDDTEDQIENLVAAGPGLRPVGAGIGRVVDAQDAADRYLRHIGKASTSRLDGLTVVVDCAHGAASTAAPSAYRAAGARVIAINADPNGLNINDGCGSTHLQSLRAAVTAHCADLGLAHDGDADRCLAVDANGELVDGDTIMVVLALAMKEAGELASDTLVATVMSNLGLHLAMREAGVTVRTTSVGDRYVLEELRAGDYSLGGEQSGHIVMPALGSTGDGIVTGLRLMTRMVQTGSSLATLASAMRTLPQVLINVEVADKATAAAAPAVQSAVRQAEAELGDTGRILLRPSGTEPLIRVMVEAADREIAQRVAAGVVDAVSSSS</sequence>
<dbReference type="InterPro" id="IPR005843">
    <property type="entry name" value="A-D-PHexomutase_C"/>
</dbReference>
<evidence type="ECO:0000256" key="2">
    <source>
        <dbReference type="ARBA" id="ARBA00022553"/>
    </source>
</evidence>
<dbReference type="GO" id="GO:0008966">
    <property type="term" value="F:phosphoglucosamine mutase activity"/>
    <property type="evidence" value="ECO:0007669"/>
    <property type="project" value="UniProtKB-UniRule"/>
</dbReference>